<sequence length="186" mass="19579">MRRSKSMRPQVEGLESLVFLSTGMDPSVADRIAALRQRAAERMAPASATMKETHPDLSGTMRGNYTLLLASDGSSGTFQLQGIGSIRGLGPARISASYAADQSSAPETMAMTLTGRRGALNLVVGRAEGDTDPDSSTARLRYQVVSGTGAYEEAQGSGVLDMTLKPRLRTMGATGQLSITLRPEAA</sequence>
<dbReference type="OrthoDB" id="9833874at2"/>
<gene>
    <name evidence="1" type="ORF">TsocGM_21425</name>
</gene>
<name>A0A432MEH9_9BACT</name>
<dbReference type="RefSeq" id="WP_126727505.1">
    <property type="nucleotide sequence ID" value="NZ_RYZH01000055.1"/>
</dbReference>
<protein>
    <submittedName>
        <fullName evidence="1">Uncharacterized protein</fullName>
    </submittedName>
</protein>
<evidence type="ECO:0000313" key="2">
    <source>
        <dbReference type="Proteomes" id="UP000280296"/>
    </source>
</evidence>
<proteinExistence type="predicted"/>
<dbReference type="EMBL" id="RYZH01000055">
    <property type="protein sequence ID" value="RUL83889.1"/>
    <property type="molecule type" value="Genomic_DNA"/>
</dbReference>
<comment type="caution">
    <text evidence="1">The sequence shown here is derived from an EMBL/GenBank/DDBJ whole genome shotgun (WGS) entry which is preliminary data.</text>
</comment>
<evidence type="ECO:0000313" key="1">
    <source>
        <dbReference type="EMBL" id="RUL83889.1"/>
    </source>
</evidence>
<reference evidence="1 2" key="2">
    <citation type="submission" date="2019-01" db="EMBL/GenBank/DDBJ databases">
        <title>Tautonia sociabilis, a novel thermotolerant planctomycete of Isosphaeraceae family, isolated from a 4000 m deep subterranean habitat.</title>
        <authorList>
            <person name="Kovaleva O.L."/>
            <person name="Elcheninov A.G."/>
            <person name="Van Heerden E."/>
            <person name="Toshchakov S.V."/>
            <person name="Novikov A."/>
            <person name="Bonch-Osmolovskaya E.A."/>
            <person name="Kublanov I.V."/>
        </authorList>
    </citation>
    <scope>NUCLEOTIDE SEQUENCE [LARGE SCALE GENOMIC DNA]</scope>
    <source>
        <strain evidence="1 2">GM2012</strain>
    </source>
</reference>
<organism evidence="1 2">
    <name type="scientific">Tautonia sociabilis</name>
    <dbReference type="NCBI Taxonomy" id="2080755"/>
    <lineage>
        <taxon>Bacteria</taxon>
        <taxon>Pseudomonadati</taxon>
        <taxon>Planctomycetota</taxon>
        <taxon>Planctomycetia</taxon>
        <taxon>Isosphaerales</taxon>
        <taxon>Isosphaeraceae</taxon>
        <taxon>Tautonia</taxon>
    </lineage>
</organism>
<keyword evidence="2" id="KW-1185">Reference proteome</keyword>
<reference evidence="1 2" key="1">
    <citation type="submission" date="2018-12" db="EMBL/GenBank/DDBJ databases">
        <authorList>
            <person name="Toschakov S.V."/>
        </authorList>
    </citation>
    <scope>NUCLEOTIDE SEQUENCE [LARGE SCALE GENOMIC DNA]</scope>
    <source>
        <strain evidence="1 2">GM2012</strain>
    </source>
</reference>
<accession>A0A432MEH9</accession>
<dbReference type="Proteomes" id="UP000280296">
    <property type="component" value="Unassembled WGS sequence"/>
</dbReference>
<dbReference type="AlphaFoldDB" id="A0A432MEH9"/>